<gene>
    <name evidence="2" type="ORF">CUREO_0823</name>
</gene>
<protein>
    <submittedName>
        <fullName evidence="2">Membrane protein</fullName>
    </submittedName>
</protein>
<dbReference type="KEGG" id="cure:CUREO_0823"/>
<keyword evidence="1" id="KW-1133">Transmembrane helix</keyword>
<feature type="transmembrane region" description="Helical" evidence="1">
    <location>
        <begin position="63"/>
        <end position="84"/>
    </location>
</feature>
<accession>A0AAU8TZ36</accession>
<evidence type="ECO:0000313" key="2">
    <source>
        <dbReference type="EMBL" id="AKT90682.1"/>
    </source>
</evidence>
<dbReference type="Proteomes" id="UP000063971">
    <property type="component" value="Chromosome"/>
</dbReference>
<sequence length="130" mass="14979">MLKGKIKKYGIIAEILKEQNFNNLNVGDKIKVIGDNIKQALHIDDYINLSTGYTTINSNIRKCIFIILLCAFFTLMSFISVVEVSKYSNAYAISKGFSYFFLIVTVILIVALFFMKKNKKWLLEDDFKDK</sequence>
<name>A0AAU8TZ36_9BACT</name>
<organism evidence="2 3">
    <name type="scientific">Campylobacter ureolyticus RIGS 9880</name>
    <dbReference type="NCBI Taxonomy" id="1032069"/>
    <lineage>
        <taxon>Bacteria</taxon>
        <taxon>Pseudomonadati</taxon>
        <taxon>Campylobacterota</taxon>
        <taxon>Epsilonproteobacteria</taxon>
        <taxon>Campylobacterales</taxon>
        <taxon>Campylobacteraceae</taxon>
        <taxon>Campylobacter</taxon>
    </lineage>
</organism>
<dbReference type="AlphaFoldDB" id="A0AAU8TZ36"/>
<evidence type="ECO:0000256" key="1">
    <source>
        <dbReference type="SAM" id="Phobius"/>
    </source>
</evidence>
<keyword evidence="1" id="KW-0472">Membrane</keyword>
<dbReference type="EMBL" id="CP012195">
    <property type="protein sequence ID" value="AKT90682.1"/>
    <property type="molecule type" value="Genomic_DNA"/>
</dbReference>
<feature type="transmembrane region" description="Helical" evidence="1">
    <location>
        <begin position="96"/>
        <end position="115"/>
    </location>
</feature>
<keyword evidence="1" id="KW-0812">Transmembrane</keyword>
<dbReference type="RefSeq" id="WP_050334735.1">
    <property type="nucleotide sequence ID" value="NZ_CP012195.1"/>
</dbReference>
<proteinExistence type="predicted"/>
<evidence type="ECO:0000313" key="3">
    <source>
        <dbReference type="Proteomes" id="UP000063971"/>
    </source>
</evidence>
<reference evidence="2 3" key="1">
    <citation type="journal article" date="2015" name="Genome Announc.">
        <title>Complete Genome Sequence of the Campylobacter ureolyticus Clinical Isolate RIGS 9880.</title>
        <authorList>
            <person name="Miller W.G."/>
            <person name="Yee E."/>
            <person name="On S.L."/>
            <person name="Andersen L.P."/>
            <person name="Bono J.L."/>
        </authorList>
    </citation>
    <scope>NUCLEOTIDE SEQUENCE [LARGE SCALE GENOMIC DNA]</scope>
    <source>
        <strain evidence="2 3">RIGS 9880</strain>
    </source>
</reference>